<feature type="domain" description="Anoctamin dimerisation" evidence="10">
    <location>
        <begin position="15"/>
        <end position="217"/>
    </location>
</feature>
<comment type="caution">
    <text evidence="11">The sequence shown here is derived from an EMBL/GenBank/DDBJ whole genome shotgun (WGS) entry which is preliminary data.</text>
</comment>
<evidence type="ECO:0000256" key="1">
    <source>
        <dbReference type="ARBA" id="ARBA00004651"/>
    </source>
</evidence>
<evidence type="ECO:0000313" key="12">
    <source>
        <dbReference type="Proteomes" id="UP001431783"/>
    </source>
</evidence>
<name>A0AAW1UGY2_9CUCU</name>
<evidence type="ECO:0000256" key="7">
    <source>
        <dbReference type="ARBA" id="ARBA00023180"/>
    </source>
</evidence>
<accession>A0AAW1UGY2</accession>
<dbReference type="InterPro" id="IPR032394">
    <property type="entry name" value="Anoct_dimer"/>
</dbReference>
<keyword evidence="12" id="KW-1185">Reference proteome</keyword>
<keyword evidence="5 8" id="KW-1133">Transmembrane helix</keyword>
<evidence type="ECO:0000256" key="4">
    <source>
        <dbReference type="ARBA" id="ARBA00022692"/>
    </source>
</evidence>
<keyword evidence="7" id="KW-0325">Glycoprotein</keyword>
<comment type="subcellular location">
    <subcellularLocation>
        <location evidence="1">Cell membrane</location>
        <topology evidence="1">Multi-pass membrane protein</topology>
    </subcellularLocation>
    <subcellularLocation>
        <location evidence="8">Membrane</location>
        <topology evidence="8">Multi-pass membrane protein</topology>
    </subcellularLocation>
</comment>
<organism evidence="11 12">
    <name type="scientific">Henosepilachna vigintioctopunctata</name>
    <dbReference type="NCBI Taxonomy" id="420089"/>
    <lineage>
        <taxon>Eukaryota</taxon>
        <taxon>Metazoa</taxon>
        <taxon>Ecdysozoa</taxon>
        <taxon>Arthropoda</taxon>
        <taxon>Hexapoda</taxon>
        <taxon>Insecta</taxon>
        <taxon>Pterygota</taxon>
        <taxon>Neoptera</taxon>
        <taxon>Endopterygota</taxon>
        <taxon>Coleoptera</taxon>
        <taxon>Polyphaga</taxon>
        <taxon>Cucujiformia</taxon>
        <taxon>Coccinelloidea</taxon>
        <taxon>Coccinellidae</taxon>
        <taxon>Epilachninae</taxon>
        <taxon>Epilachnini</taxon>
        <taxon>Henosepilachna</taxon>
    </lineage>
</organism>
<dbReference type="PANTHER" id="PTHR12308:SF84">
    <property type="entry name" value="ANOCTAMIN"/>
    <property type="match status" value="1"/>
</dbReference>
<dbReference type="GO" id="GO:0005254">
    <property type="term" value="F:chloride channel activity"/>
    <property type="evidence" value="ECO:0007669"/>
    <property type="project" value="TreeGrafter"/>
</dbReference>
<feature type="transmembrane region" description="Helical" evidence="8">
    <location>
        <begin position="309"/>
        <end position="328"/>
    </location>
</feature>
<reference evidence="11 12" key="1">
    <citation type="submission" date="2023-03" db="EMBL/GenBank/DDBJ databases">
        <title>Genome insight into feeding habits of ladybird beetles.</title>
        <authorList>
            <person name="Li H.-S."/>
            <person name="Huang Y.-H."/>
            <person name="Pang H."/>
        </authorList>
    </citation>
    <scope>NUCLEOTIDE SEQUENCE [LARGE SCALE GENOMIC DNA]</scope>
    <source>
        <strain evidence="11">SYSU_2023b</strain>
        <tissue evidence="11">Whole body</tissue>
    </source>
</reference>
<proteinExistence type="inferred from homology"/>
<feature type="transmembrane region" description="Helical" evidence="8">
    <location>
        <begin position="648"/>
        <end position="670"/>
    </location>
</feature>
<keyword evidence="6 8" id="KW-0472">Membrane</keyword>
<protein>
    <recommendedName>
        <fullName evidence="8">Anoctamin</fullName>
    </recommendedName>
</protein>
<feature type="transmembrane region" description="Helical" evidence="8">
    <location>
        <begin position="228"/>
        <end position="252"/>
    </location>
</feature>
<dbReference type="PANTHER" id="PTHR12308">
    <property type="entry name" value="ANOCTAMIN"/>
    <property type="match status" value="1"/>
</dbReference>
<evidence type="ECO:0000256" key="5">
    <source>
        <dbReference type="ARBA" id="ARBA00022989"/>
    </source>
</evidence>
<dbReference type="Pfam" id="PF04547">
    <property type="entry name" value="Anoctamin"/>
    <property type="match status" value="1"/>
</dbReference>
<dbReference type="GO" id="GO:0046983">
    <property type="term" value="F:protein dimerization activity"/>
    <property type="evidence" value="ECO:0007669"/>
    <property type="project" value="InterPro"/>
</dbReference>
<evidence type="ECO:0000256" key="3">
    <source>
        <dbReference type="ARBA" id="ARBA00022475"/>
    </source>
</evidence>
<evidence type="ECO:0000256" key="8">
    <source>
        <dbReference type="RuleBase" id="RU280814"/>
    </source>
</evidence>
<feature type="transmembrane region" description="Helical" evidence="8">
    <location>
        <begin position="474"/>
        <end position="495"/>
    </location>
</feature>
<evidence type="ECO:0000259" key="9">
    <source>
        <dbReference type="Pfam" id="PF04547"/>
    </source>
</evidence>
<keyword evidence="3" id="KW-1003">Cell membrane</keyword>
<feature type="transmembrane region" description="Helical" evidence="8">
    <location>
        <begin position="530"/>
        <end position="553"/>
    </location>
</feature>
<dbReference type="Proteomes" id="UP001431783">
    <property type="component" value="Unassembled WGS sequence"/>
</dbReference>
<evidence type="ECO:0000256" key="2">
    <source>
        <dbReference type="ARBA" id="ARBA00009671"/>
    </source>
</evidence>
<keyword evidence="4 8" id="KW-0812">Transmembrane</keyword>
<evidence type="ECO:0000313" key="11">
    <source>
        <dbReference type="EMBL" id="KAK9880350.1"/>
    </source>
</evidence>
<dbReference type="GO" id="GO:0005886">
    <property type="term" value="C:plasma membrane"/>
    <property type="evidence" value="ECO:0007669"/>
    <property type="project" value="UniProtKB-SubCell"/>
</dbReference>
<evidence type="ECO:0000259" key="10">
    <source>
        <dbReference type="Pfam" id="PF16178"/>
    </source>
</evidence>
<gene>
    <name evidence="11" type="ORF">WA026_010234</name>
</gene>
<dbReference type="InterPro" id="IPR049452">
    <property type="entry name" value="Anoctamin_TM"/>
</dbReference>
<feature type="domain" description="Anoctamin transmembrane" evidence="9">
    <location>
        <begin position="220"/>
        <end position="785"/>
    </location>
</feature>
<dbReference type="InterPro" id="IPR007632">
    <property type="entry name" value="Anoctamin"/>
</dbReference>
<dbReference type="Pfam" id="PF16178">
    <property type="entry name" value="Anoct_dimer"/>
    <property type="match status" value="1"/>
</dbReference>
<feature type="transmembrane region" description="Helical" evidence="8">
    <location>
        <begin position="383"/>
        <end position="407"/>
    </location>
</feature>
<evidence type="ECO:0000256" key="6">
    <source>
        <dbReference type="ARBA" id="ARBA00023136"/>
    </source>
</evidence>
<dbReference type="EMBL" id="JARQZJ010000064">
    <property type="protein sequence ID" value="KAK9880350.1"/>
    <property type="molecule type" value="Genomic_DNA"/>
</dbReference>
<feature type="transmembrane region" description="Helical" evidence="8">
    <location>
        <begin position="427"/>
        <end position="447"/>
    </location>
</feature>
<feature type="transmembrane region" description="Helical" evidence="8">
    <location>
        <begin position="743"/>
        <end position="763"/>
    </location>
</feature>
<comment type="similarity">
    <text evidence="2 8">Belongs to the anoctamin family.</text>
</comment>
<dbReference type="AlphaFoldDB" id="A0AAW1UGY2"/>
<sequence length="818" mass="95754">MYRKSTRERFFPDLYFDSGGRRIDYVIVYSMKQILERENKRNSLANFVDYLISRDIHIEHSYHSKNRDLGFIKIHVPQEILEGYADAINMDLNFKMHPIPMVNELALSKCRRTPLSYRDERSIMLKRAKETIGAKRPKSLTQAERILLTHLMLQDVQFGAHLVDKGLGTLQARKIVKDSFALHEGPTYLTPRGPLTDRQLLAAYWGNVRNILKDQPIDVIHKYFGPNVAFYFSFLAFFNNMLISASIMAILLPAIGYLTNMEGIERVGKIYCTSDKYLCPSCDPRHCRIWPLKSYCPYFKVIYLYDNNGSLFLSIFMSLWGKVFFELWDRRRNLSIIKWHLSNLESDVTMRMQYEEKCDVLIYSPVTGLLEPTMSTIAVTWRYIIVVMIMTTLVMLVLYFMSVAIYLRVVLYKYSVMYFQSTFMGTYRRVIVDSSAAIAQVFFIIVIDKIKHPTVRFMTDLQNCRTEIEYNNSFIAKLWMIGFVNVYAVLFYTAFFKGMFYTNPGDRAMYEDENAIKADLCSPPGCNQDLVIIILFLILFKTLLVKFAGKVFYPLIKRSLRRKKTITSTREPQWEKDFRLEKVRDIDVLEDFSEIVGRFTMVLFMTSVFPLAPLITLICNSIEERIDANRYLNTKRRSIPRKVTGLGIWYYIMKFIAIFSVLVNALTSVFTKEYLAFVYHAVTTVNASASTFIDTRFSEFSVDDFTVDHFIYAGKNLTKCVYHKAYRNPPEHPEKYELSSHRYPLLSFQLCFAVVFQHAVFWLSHLITKLIPNTTAELKEYLHRQVSEERKMLRKHRNLQYMRNQVSKGSSRRVTIGN</sequence>